<proteinExistence type="predicted"/>
<evidence type="ECO:0000259" key="1">
    <source>
        <dbReference type="Pfam" id="PF13619"/>
    </source>
</evidence>
<dbReference type="OrthoDB" id="8450910at2"/>
<evidence type="ECO:0000313" key="3">
    <source>
        <dbReference type="Proteomes" id="UP000267128"/>
    </source>
</evidence>
<comment type="caution">
    <text evidence="2">The sequence shown here is derived from an EMBL/GenBank/DDBJ whole genome shotgun (WGS) entry which is preliminary data.</text>
</comment>
<dbReference type="EMBL" id="RJSE01000007">
    <property type="protein sequence ID" value="RNL62330.1"/>
    <property type="molecule type" value="Genomic_DNA"/>
</dbReference>
<protein>
    <submittedName>
        <fullName evidence="2">KTSC domain-containing protein</fullName>
    </submittedName>
</protein>
<keyword evidence="3" id="KW-1185">Reference proteome</keyword>
<name>A0A3N0CFT4_9ACTN</name>
<dbReference type="InterPro" id="IPR025309">
    <property type="entry name" value="KTSC_dom"/>
</dbReference>
<feature type="domain" description="KTSC" evidence="1">
    <location>
        <begin position="9"/>
        <end position="51"/>
    </location>
</feature>
<evidence type="ECO:0000313" key="2">
    <source>
        <dbReference type="EMBL" id="RNL62330.1"/>
    </source>
</evidence>
<sequence length="71" mass="8428">MEMTPMRRSRALHKVGYDPAERVLRVQFRNSHLYDYLDVGPEVIKGLLESAHPWTEWGPKILEHEVRRVDD</sequence>
<accession>A0A3N0CFT4</accession>
<dbReference type="RefSeq" id="WP_123227626.1">
    <property type="nucleotide sequence ID" value="NZ_RJSE01000007.1"/>
</dbReference>
<dbReference type="Proteomes" id="UP000267128">
    <property type="component" value="Unassembled WGS sequence"/>
</dbReference>
<gene>
    <name evidence="2" type="ORF">EFK50_11160</name>
</gene>
<organism evidence="2 3">
    <name type="scientific">Nocardioides marmoriginsengisoli</name>
    <dbReference type="NCBI Taxonomy" id="661483"/>
    <lineage>
        <taxon>Bacteria</taxon>
        <taxon>Bacillati</taxon>
        <taxon>Actinomycetota</taxon>
        <taxon>Actinomycetes</taxon>
        <taxon>Propionibacteriales</taxon>
        <taxon>Nocardioidaceae</taxon>
        <taxon>Nocardioides</taxon>
    </lineage>
</organism>
<dbReference type="AlphaFoldDB" id="A0A3N0CFT4"/>
<reference evidence="2 3" key="1">
    <citation type="submission" date="2018-11" db="EMBL/GenBank/DDBJ databases">
        <authorList>
            <person name="Li F."/>
        </authorList>
    </citation>
    <scope>NUCLEOTIDE SEQUENCE [LARGE SCALE GENOMIC DNA]</scope>
    <source>
        <strain evidence="2 3">Gsoil 097</strain>
    </source>
</reference>
<dbReference type="Pfam" id="PF13619">
    <property type="entry name" value="KTSC"/>
    <property type="match status" value="1"/>
</dbReference>